<protein>
    <recommendedName>
        <fullName evidence="4">MARVEL domain-containing protein</fullName>
    </recommendedName>
</protein>
<feature type="transmembrane region" description="Helical" evidence="1">
    <location>
        <begin position="44"/>
        <end position="65"/>
    </location>
</feature>
<evidence type="ECO:0000313" key="3">
    <source>
        <dbReference type="Proteomes" id="UP001373714"/>
    </source>
</evidence>
<accession>A0AAV9V508</accession>
<feature type="transmembrane region" description="Helical" evidence="1">
    <location>
        <begin position="72"/>
        <end position="93"/>
    </location>
</feature>
<keyword evidence="1" id="KW-1133">Transmembrane helix</keyword>
<dbReference type="Proteomes" id="UP001373714">
    <property type="component" value="Unassembled WGS sequence"/>
</dbReference>
<dbReference type="AlphaFoldDB" id="A0AAV9V508"/>
<sequence>MFFEKAALWFLRIAQWCLCVTLLGISGYLVNEYAQAKSRVPPEVWLPCITSAFAVCIMFYSITLLCCLGRLLLNIAAFFDFCFMVTYIAAVVLNRNNFHQDGRQNHLWQALTWTRQQAGIDSHANKNLPLVKAMVGLTTTLMVLFIITTLMCINLARLADEKHEEKTSHRRRSTSRV</sequence>
<keyword evidence="1" id="KW-0472">Membrane</keyword>
<reference evidence="2 3" key="1">
    <citation type="submission" date="2019-10" db="EMBL/GenBank/DDBJ databases">
        <authorList>
            <person name="Palmer J.M."/>
        </authorList>
    </citation>
    <scope>NUCLEOTIDE SEQUENCE [LARGE SCALE GENOMIC DNA]</scope>
    <source>
        <strain evidence="2 3">TWF730</strain>
    </source>
</reference>
<evidence type="ECO:0000256" key="1">
    <source>
        <dbReference type="SAM" id="Phobius"/>
    </source>
</evidence>
<evidence type="ECO:0000313" key="2">
    <source>
        <dbReference type="EMBL" id="KAK6353900.1"/>
    </source>
</evidence>
<comment type="caution">
    <text evidence="2">The sequence shown here is derived from an EMBL/GenBank/DDBJ whole genome shotgun (WGS) entry which is preliminary data.</text>
</comment>
<feature type="transmembrane region" description="Helical" evidence="1">
    <location>
        <begin position="7"/>
        <end position="29"/>
    </location>
</feature>
<gene>
    <name evidence="2" type="ORF">TWF730_008322</name>
</gene>
<keyword evidence="3" id="KW-1185">Reference proteome</keyword>
<dbReference type="EMBL" id="JAVHNS010000005">
    <property type="protein sequence ID" value="KAK6353900.1"/>
    <property type="molecule type" value="Genomic_DNA"/>
</dbReference>
<feature type="transmembrane region" description="Helical" evidence="1">
    <location>
        <begin position="133"/>
        <end position="156"/>
    </location>
</feature>
<organism evidence="2 3">
    <name type="scientific">Orbilia blumenaviensis</name>
    <dbReference type="NCBI Taxonomy" id="1796055"/>
    <lineage>
        <taxon>Eukaryota</taxon>
        <taxon>Fungi</taxon>
        <taxon>Dikarya</taxon>
        <taxon>Ascomycota</taxon>
        <taxon>Pezizomycotina</taxon>
        <taxon>Orbiliomycetes</taxon>
        <taxon>Orbiliales</taxon>
        <taxon>Orbiliaceae</taxon>
        <taxon>Orbilia</taxon>
    </lineage>
</organism>
<keyword evidence="1" id="KW-0812">Transmembrane</keyword>
<name>A0AAV9V508_9PEZI</name>
<evidence type="ECO:0008006" key="4">
    <source>
        <dbReference type="Google" id="ProtNLM"/>
    </source>
</evidence>
<proteinExistence type="predicted"/>